<sequence>MRKILEDEDEVDIFMHSIAVQVKKNPQLIAEAKVGILSLVNRLQFRGTLEPTTSPCPYSSSSSNSSQLSYDFPNLSPCESATVDGYGASQRIHDKMAFNGCR</sequence>
<reference evidence="1 2" key="1">
    <citation type="journal article" date="2024" name="BMC Genomics">
        <title>De novo assembly and annotation of Popillia japonica's genome with initial clues to its potential as an invasive pest.</title>
        <authorList>
            <person name="Cucini C."/>
            <person name="Boschi S."/>
            <person name="Funari R."/>
            <person name="Cardaioli E."/>
            <person name="Iannotti N."/>
            <person name="Marturano G."/>
            <person name="Paoli F."/>
            <person name="Bruttini M."/>
            <person name="Carapelli A."/>
            <person name="Frati F."/>
            <person name="Nardi F."/>
        </authorList>
    </citation>
    <scope>NUCLEOTIDE SEQUENCE [LARGE SCALE GENOMIC DNA]</scope>
    <source>
        <strain evidence="1">DMR45628</strain>
    </source>
</reference>
<organism evidence="1 2">
    <name type="scientific">Popillia japonica</name>
    <name type="common">Japanese beetle</name>
    <dbReference type="NCBI Taxonomy" id="7064"/>
    <lineage>
        <taxon>Eukaryota</taxon>
        <taxon>Metazoa</taxon>
        <taxon>Ecdysozoa</taxon>
        <taxon>Arthropoda</taxon>
        <taxon>Hexapoda</taxon>
        <taxon>Insecta</taxon>
        <taxon>Pterygota</taxon>
        <taxon>Neoptera</taxon>
        <taxon>Endopterygota</taxon>
        <taxon>Coleoptera</taxon>
        <taxon>Polyphaga</taxon>
        <taxon>Scarabaeiformia</taxon>
        <taxon>Scarabaeidae</taxon>
        <taxon>Rutelinae</taxon>
        <taxon>Popillia</taxon>
    </lineage>
</organism>
<proteinExistence type="predicted"/>
<dbReference type="Proteomes" id="UP001458880">
    <property type="component" value="Unassembled WGS sequence"/>
</dbReference>
<dbReference type="EMBL" id="JASPKY010000790">
    <property type="protein sequence ID" value="KAK9685277.1"/>
    <property type="molecule type" value="Genomic_DNA"/>
</dbReference>
<protein>
    <submittedName>
        <fullName evidence="1">Uncharacterized protein</fullName>
    </submittedName>
</protein>
<comment type="caution">
    <text evidence="1">The sequence shown here is derived from an EMBL/GenBank/DDBJ whole genome shotgun (WGS) entry which is preliminary data.</text>
</comment>
<keyword evidence="2" id="KW-1185">Reference proteome</keyword>
<dbReference type="AlphaFoldDB" id="A0AAW1I7T2"/>
<gene>
    <name evidence="1" type="ORF">QE152_g38163</name>
</gene>
<accession>A0AAW1I7T2</accession>
<evidence type="ECO:0000313" key="1">
    <source>
        <dbReference type="EMBL" id="KAK9685277.1"/>
    </source>
</evidence>
<evidence type="ECO:0000313" key="2">
    <source>
        <dbReference type="Proteomes" id="UP001458880"/>
    </source>
</evidence>
<name>A0AAW1I7T2_POPJA</name>